<comment type="similarity">
    <text evidence="1">Belongs to the NARF family.</text>
</comment>
<name>A0A0D2JHA8_9CHLO</name>
<keyword evidence="4" id="KW-1185">Reference proteome</keyword>
<dbReference type="Proteomes" id="UP000054498">
    <property type="component" value="Unassembled WGS sequence"/>
</dbReference>
<dbReference type="KEGG" id="mng:MNEG_9213"/>
<dbReference type="InterPro" id="IPR003149">
    <property type="entry name" value="Fe_hydrogenase_ssu"/>
</dbReference>
<dbReference type="Gene3D" id="3.40.950.10">
    <property type="entry name" value="Fe-only Hydrogenase (Larger Subunit), Chain L, domain 3"/>
    <property type="match status" value="1"/>
</dbReference>
<dbReference type="GeneID" id="25742088"/>
<dbReference type="EMBL" id="KK102075">
    <property type="protein sequence ID" value="KIY98752.1"/>
    <property type="molecule type" value="Genomic_DNA"/>
</dbReference>
<gene>
    <name evidence="3" type="ORF">MNEG_9213</name>
</gene>
<evidence type="ECO:0000313" key="4">
    <source>
        <dbReference type="Proteomes" id="UP000054498"/>
    </source>
</evidence>
<dbReference type="PANTHER" id="PTHR11615">
    <property type="entry name" value="NITRATE, FORMATE, IRON DEHYDROGENASE"/>
    <property type="match status" value="1"/>
</dbReference>
<dbReference type="AlphaFoldDB" id="A0A0D2JHA8"/>
<dbReference type="InterPro" id="IPR009016">
    <property type="entry name" value="Fe_hydrogenase"/>
</dbReference>
<protein>
    <submittedName>
        <fullName evidence="3">NADH dehydrogenase I subunit G</fullName>
        <ecNumber evidence="3">1.6.5.3</ecNumber>
    </submittedName>
</protein>
<evidence type="ECO:0000313" key="3">
    <source>
        <dbReference type="EMBL" id="KIY98752.1"/>
    </source>
</evidence>
<sequence length="269" mass="28791">MMMGAVIKGYFAAAAGVQAQDLCSVSIMPCVRKQGEADREWFETETAGEACGTVRDVDHVLLTTDLGKIFQERGINLAELEPSEFDNPLGTGSGGGVLFGTTGGVMEAALRTVYELVSGQPMGRITFEEARGLAGVKEATITIPVGADSKFKVLEPAPGAGVTLRIAVANGLGNAKKIVKGVEDGSLAYDFIEVMACPGGCIGGGGQPRSTDKTILQQRQAAMYDLDERSAVRRSHENPAIQKLYENWLEKPNSHLAHERLHTHYQPEK</sequence>
<dbReference type="InterPro" id="IPR050340">
    <property type="entry name" value="Cytosolic_Fe-S_CAF"/>
</dbReference>
<dbReference type="Pfam" id="PF02256">
    <property type="entry name" value="Fe_hyd_SSU"/>
    <property type="match status" value="1"/>
</dbReference>
<dbReference type="STRING" id="145388.A0A0D2JHA8"/>
<dbReference type="Gene3D" id="4.10.260.20">
    <property type="entry name" value="Iron hydrogenase, small subunit"/>
    <property type="match status" value="1"/>
</dbReference>
<dbReference type="GO" id="GO:0016491">
    <property type="term" value="F:oxidoreductase activity"/>
    <property type="evidence" value="ECO:0007669"/>
    <property type="project" value="UniProtKB-KW"/>
</dbReference>
<dbReference type="Pfam" id="PF02906">
    <property type="entry name" value="Fe_hyd_lg_C"/>
    <property type="match status" value="1"/>
</dbReference>
<proteinExistence type="inferred from homology"/>
<dbReference type="SUPFAM" id="SSF53920">
    <property type="entry name" value="Fe-only hydrogenase"/>
    <property type="match status" value="1"/>
</dbReference>
<dbReference type="SMART" id="SM00902">
    <property type="entry name" value="Fe_hyd_SSU"/>
    <property type="match status" value="1"/>
</dbReference>
<evidence type="ECO:0000259" key="2">
    <source>
        <dbReference type="SMART" id="SM00902"/>
    </source>
</evidence>
<dbReference type="EC" id="1.6.5.3" evidence="3"/>
<feature type="domain" description="Iron hydrogenase small subunit" evidence="2">
    <location>
        <begin position="210"/>
        <end position="269"/>
    </location>
</feature>
<accession>A0A0D2JHA8</accession>
<dbReference type="InterPro" id="IPR036991">
    <property type="entry name" value="Fe_hydrogenase_ssu_sf"/>
</dbReference>
<reference evidence="3 4" key="1">
    <citation type="journal article" date="2013" name="BMC Genomics">
        <title>Reconstruction of the lipid metabolism for the microalga Monoraphidium neglectum from its genome sequence reveals characteristics suitable for biofuel production.</title>
        <authorList>
            <person name="Bogen C."/>
            <person name="Al-Dilaimi A."/>
            <person name="Albersmeier A."/>
            <person name="Wichmann J."/>
            <person name="Grundmann M."/>
            <person name="Rupp O."/>
            <person name="Lauersen K.J."/>
            <person name="Blifernez-Klassen O."/>
            <person name="Kalinowski J."/>
            <person name="Goesmann A."/>
            <person name="Mussgnug J.H."/>
            <person name="Kruse O."/>
        </authorList>
    </citation>
    <scope>NUCLEOTIDE SEQUENCE [LARGE SCALE GENOMIC DNA]</scope>
    <source>
        <strain evidence="3 4">SAG 48.87</strain>
    </source>
</reference>
<dbReference type="OrthoDB" id="10253113at2759"/>
<keyword evidence="3" id="KW-0560">Oxidoreductase</keyword>
<dbReference type="InterPro" id="IPR004108">
    <property type="entry name" value="Fe_hydrogenase_lsu_C"/>
</dbReference>
<evidence type="ECO:0000256" key="1">
    <source>
        <dbReference type="ARBA" id="ARBA00006596"/>
    </source>
</evidence>
<organism evidence="3 4">
    <name type="scientific">Monoraphidium neglectum</name>
    <dbReference type="NCBI Taxonomy" id="145388"/>
    <lineage>
        <taxon>Eukaryota</taxon>
        <taxon>Viridiplantae</taxon>
        <taxon>Chlorophyta</taxon>
        <taxon>core chlorophytes</taxon>
        <taxon>Chlorophyceae</taxon>
        <taxon>CS clade</taxon>
        <taxon>Sphaeropleales</taxon>
        <taxon>Selenastraceae</taxon>
        <taxon>Monoraphidium</taxon>
    </lineage>
</organism>
<dbReference type="RefSeq" id="XP_013897772.1">
    <property type="nucleotide sequence ID" value="XM_014042318.1"/>
</dbReference>